<gene>
    <name evidence="1" type="ORF">H9Q10_09675</name>
</gene>
<dbReference type="InterPro" id="IPR036102">
    <property type="entry name" value="OsmC/Ohrsf"/>
</dbReference>
<dbReference type="InterPro" id="IPR052924">
    <property type="entry name" value="OsmC/Ohr_hydroprdx_reductase"/>
</dbReference>
<comment type="caution">
    <text evidence="1">The sequence shown here is derived from an EMBL/GenBank/DDBJ whole genome shotgun (WGS) entry which is preliminary data.</text>
</comment>
<organism evidence="1 2">
    <name type="scientific">Eikenella glucosivorans</name>
    <dbReference type="NCBI Taxonomy" id="2766967"/>
    <lineage>
        <taxon>Bacteria</taxon>
        <taxon>Pseudomonadati</taxon>
        <taxon>Pseudomonadota</taxon>
        <taxon>Betaproteobacteria</taxon>
        <taxon>Neisseriales</taxon>
        <taxon>Neisseriaceae</taxon>
        <taxon>Eikenella</taxon>
    </lineage>
</organism>
<sequence>MINGLNIERFRASVAAVENDHAQGKAAFRADLRWVSGTKNEISVRRFPAFATDEPKNMGGENAAPNPVEYLLGAAAGCFSIGFEWQAAQAGVELASLEVSASGGIDIAKLFGMEAGYGGLDGLVLDVKVKADADLPALQAFAERAAATSPVLNSLKTRAEVRVEKI</sequence>
<proteinExistence type="predicted"/>
<dbReference type="Gene3D" id="3.30.300.20">
    <property type="match status" value="1"/>
</dbReference>
<name>A0ABS0NC76_9NEIS</name>
<evidence type="ECO:0000313" key="2">
    <source>
        <dbReference type="Proteomes" id="UP000768471"/>
    </source>
</evidence>
<evidence type="ECO:0000313" key="1">
    <source>
        <dbReference type="EMBL" id="MBH5329933.1"/>
    </source>
</evidence>
<dbReference type="Proteomes" id="UP000768471">
    <property type="component" value="Unassembled WGS sequence"/>
</dbReference>
<dbReference type="EMBL" id="JACSGR010000007">
    <property type="protein sequence ID" value="MBH5329933.1"/>
    <property type="molecule type" value="Genomic_DNA"/>
</dbReference>
<dbReference type="PANTHER" id="PTHR35368">
    <property type="entry name" value="HYDROPEROXIDE REDUCTASE"/>
    <property type="match status" value="1"/>
</dbReference>
<reference evidence="1 2" key="1">
    <citation type="submission" date="2020-09" db="EMBL/GenBank/DDBJ databases">
        <title>Eikenella S3660 sp. nov., isolated from a throat swab.</title>
        <authorList>
            <person name="Buhl M."/>
        </authorList>
    </citation>
    <scope>NUCLEOTIDE SEQUENCE [LARGE SCALE GENOMIC DNA]</scope>
    <source>
        <strain evidence="1 2">S3360</strain>
    </source>
</reference>
<dbReference type="InterPro" id="IPR015946">
    <property type="entry name" value="KH_dom-like_a/b"/>
</dbReference>
<dbReference type="InterPro" id="IPR003718">
    <property type="entry name" value="OsmC/Ohr_fam"/>
</dbReference>
<dbReference type="RefSeq" id="WP_197903770.1">
    <property type="nucleotide sequence ID" value="NZ_JACSGR010000007.1"/>
</dbReference>
<protein>
    <submittedName>
        <fullName evidence="1">OsmC family protein</fullName>
    </submittedName>
</protein>
<dbReference type="Pfam" id="PF02566">
    <property type="entry name" value="OsmC"/>
    <property type="match status" value="1"/>
</dbReference>
<accession>A0ABS0NC76</accession>
<dbReference type="SUPFAM" id="SSF82784">
    <property type="entry name" value="OsmC-like"/>
    <property type="match status" value="1"/>
</dbReference>
<dbReference type="PANTHER" id="PTHR35368:SF1">
    <property type="entry name" value="HYDROPEROXIDE REDUCTASE"/>
    <property type="match status" value="1"/>
</dbReference>
<keyword evidence="2" id="KW-1185">Reference proteome</keyword>